<accession>A0A067P6S0</accession>
<dbReference type="SMART" id="SM00490">
    <property type="entry name" value="HELICc"/>
    <property type="match status" value="1"/>
</dbReference>
<dbReference type="PANTHER" id="PTHR45865:SF1">
    <property type="entry name" value="E3 UBIQUITIN-PROTEIN LIGASE SHPRH"/>
    <property type="match status" value="1"/>
</dbReference>
<dbReference type="InterPro" id="IPR038718">
    <property type="entry name" value="SNF2-like_sf"/>
</dbReference>
<dbReference type="InterPro" id="IPR049730">
    <property type="entry name" value="SNF2/RAD54-like_C"/>
</dbReference>
<feature type="compositionally biased region" description="Basic residues" evidence="8">
    <location>
        <begin position="543"/>
        <end position="571"/>
    </location>
</feature>
<dbReference type="Gene3D" id="3.40.50.300">
    <property type="entry name" value="P-loop containing nucleotide triphosphate hydrolases"/>
    <property type="match status" value="2"/>
</dbReference>
<dbReference type="SMART" id="SM00487">
    <property type="entry name" value="DEXDc"/>
    <property type="match status" value="1"/>
</dbReference>
<evidence type="ECO:0000256" key="7">
    <source>
        <dbReference type="PROSITE-ProRule" id="PRU00175"/>
    </source>
</evidence>
<dbReference type="InterPro" id="IPR013083">
    <property type="entry name" value="Znf_RING/FYVE/PHD"/>
</dbReference>
<dbReference type="PANTHER" id="PTHR45865">
    <property type="entry name" value="E3 UBIQUITIN-PROTEIN LIGASE SHPRH FAMILY MEMBER"/>
    <property type="match status" value="1"/>
</dbReference>
<dbReference type="SMART" id="SM00184">
    <property type="entry name" value="RING"/>
    <property type="match status" value="1"/>
</dbReference>
<dbReference type="OrthoDB" id="5330228at2759"/>
<sequence>MRVETTHHHESLRTAPAQFWPDLAGKDVRPNLNVSQLIELLRASSGDTPLSVKAGKKRAASPAQSGPNKRAKAADFGSESVLLDGSTSSSNNISVPIYRHIFDIGFSTDVFSDNGAANLPSADIEQQWAAEEEALQTLLREECDGETDPKTFALGPVHLRQLGGRTFGFSKPPRIGPKVVPCWKSNCKVRIAVEEDINPVNSTLFVPRIDTSFDLDSHDYRSPSHLDLLATCFTLQALSRVQMNAELFLVTLPPTSWDSTQGEMPYRVRLEVTVTLLPAIFAPIALPTKSKVTEAEEAQRRLLSYIFPPTSDVPSNYHGSTDIPFLFDVLGPAPSLDSKEAEERMQPDQLGPTLLPFQRRSVAWMLKREGKTVNDMGEVVPIPFTSSSSSPSSSTSSLSPPEWPLFWEQVSAQIDDDEAPSFWYFHRLTGRLSPTLPVEDAPLGGILAEEPGLGKTVECMSLVLLNPADEGRSPQKKGRWDREARVEVKEIKTTLIVTPPALAAQWVDELARHAPTLKVLVYDGWSKLNIPITEDDVDEERERRRKLAKKGKAKAKAKTNGKSRTARSKGKARVDKREDSDSDEDSMDVDDEDHPSGKEDAIEEDILDWCSFVHTFDICITTYPVLQSELGVARAPPIRPRRDVAVYSNVERPRSPVVMCEWYRVMMDEVQMVGGGKTEEMVGLIPRLSSFAVSGTPARASTADLVHVMKFLRVDNVTNPRMWARLLKPGFASQFEALFKRFAVRTMKLAVKDELTIPEQTRFLVGVELGKVERHVYDQNLEQALDELGLDARGVAASEGWQVDASVLRTWLRKLRGICTHPQVGQLQNQRDKLNKPGGLKTMAEVLEGMKDTNWRNMMENRKLKVHSVVRRAQLQQHDEQNVNRYRMALELLLEAEKDTNQLIDDLKKAIADHDTKGAALKKDAVSLREPSLGQQDAPGPSKDNGKGKGKADDESSSEGDDLPRTPAGEEHANKKIALLHRLRDCYVLLHRVKFYLGDVYHVLGNSHSADEDSAYQAAEKLRHDLLRVTEHSAIRAMTQLTADADMKGLNEEALLVDVPFLDGGGIRSHDLIDEVNEIIEELLNEQSALLWKWRTHIYSLLTVKLSSGDGEATGEEYSQSLETQGEAETYLQAYAALMADRRESLVAERTVLAAHNAKETKARTTKAAKQAALAALEDDLDIPEDLELQPEHEVLKKELSEARRALLERFNGRAVKSIMVDLSGVAAKISSNDDPEKKIAMDAAAALRRLMSAQATLMEKLDQDLAQFRKAFNERIQYFRQLQEISDSVSAVDWEGTIPQAIHEALANETSLGVQINTGRARHRYLDHLAKAQYEGTMDEDEEACILCRCEFVRGYITQCAHVFCEGCMKAWLARKEGKACPVCRVIINTDQLQRFSIADPSQDKKPELPPKIVDGEPIPRSSRQIQYNTVPSTLLETIEQMESHGSYGSKIQSLIRHLLYLQATDPGAKSIIFSAWADSLHIVEHALISNGISCLRIDSTKGKQNAAKRFRNEADILVLLLHGERENAGLNVTCASRVFMLESVVQHAFEIQAIARIDRMGQTRPTEVYCYYAEDTVERNILDLAAKQGLSLYTKENAAGTFNVSAFAGDSERKAPDSPSKRKKAQKGDFIFKTDDMLAILFPHMFEDIEYLVPVDSDQPPQQAQPLSQNGSFNAIAGPSRLTG</sequence>
<dbReference type="Pfam" id="PF00176">
    <property type="entry name" value="SNF2-rel_dom"/>
    <property type="match status" value="1"/>
</dbReference>
<keyword evidence="2" id="KW-0547">Nucleotide-binding</keyword>
<dbReference type="GO" id="GO:0005524">
    <property type="term" value="F:ATP binding"/>
    <property type="evidence" value="ECO:0007669"/>
    <property type="project" value="InterPro"/>
</dbReference>
<evidence type="ECO:0000256" key="5">
    <source>
        <dbReference type="ARBA" id="ARBA00022833"/>
    </source>
</evidence>
<evidence type="ECO:0000259" key="9">
    <source>
        <dbReference type="PROSITE" id="PS50089"/>
    </source>
</evidence>
<dbReference type="InterPro" id="IPR052583">
    <property type="entry name" value="ATP-helicase/E3_Ub-Ligase"/>
</dbReference>
<name>A0A067P6S0_9AGAM</name>
<dbReference type="Pfam" id="PF00271">
    <property type="entry name" value="Helicase_C"/>
    <property type="match status" value="1"/>
</dbReference>
<feature type="region of interest" description="Disordered" evidence="8">
    <location>
        <begin position="922"/>
        <end position="970"/>
    </location>
</feature>
<keyword evidence="3 7" id="KW-0863">Zinc-finger</keyword>
<dbReference type="InterPro" id="IPR018957">
    <property type="entry name" value="Znf_C3HC4_RING-type"/>
</dbReference>
<evidence type="ECO:0000256" key="6">
    <source>
        <dbReference type="ARBA" id="ARBA00022840"/>
    </source>
</evidence>
<dbReference type="SUPFAM" id="SSF52540">
    <property type="entry name" value="P-loop containing nucleoside triphosphate hydrolases"/>
    <property type="match status" value="2"/>
</dbReference>
<dbReference type="InterPro" id="IPR001650">
    <property type="entry name" value="Helicase_C-like"/>
</dbReference>
<dbReference type="GO" id="GO:0061630">
    <property type="term" value="F:ubiquitin protein ligase activity"/>
    <property type="evidence" value="ECO:0007669"/>
    <property type="project" value="TreeGrafter"/>
</dbReference>
<keyword evidence="5" id="KW-0862">Zinc</keyword>
<feature type="region of interest" description="Disordered" evidence="8">
    <location>
        <begin position="535"/>
        <end position="598"/>
    </location>
</feature>
<feature type="region of interest" description="Disordered" evidence="8">
    <location>
        <begin position="1658"/>
        <end position="1686"/>
    </location>
</feature>
<evidence type="ECO:0000256" key="1">
    <source>
        <dbReference type="ARBA" id="ARBA00022723"/>
    </source>
</evidence>
<dbReference type="STRING" id="933084.A0A067P6S0"/>
<dbReference type="GO" id="GO:0000209">
    <property type="term" value="P:protein polyubiquitination"/>
    <property type="evidence" value="ECO:0007669"/>
    <property type="project" value="TreeGrafter"/>
</dbReference>
<dbReference type="FunCoup" id="A0A067P6S0">
    <property type="interactions" value="429"/>
</dbReference>
<feature type="compositionally biased region" description="Polar residues" evidence="8">
    <location>
        <begin position="1661"/>
        <end position="1675"/>
    </location>
</feature>
<dbReference type="InterPro" id="IPR001841">
    <property type="entry name" value="Znf_RING"/>
</dbReference>
<proteinExistence type="predicted"/>
<evidence type="ECO:0000313" key="11">
    <source>
        <dbReference type="Proteomes" id="UP000027265"/>
    </source>
</evidence>
<dbReference type="SUPFAM" id="SSF57850">
    <property type="entry name" value="RING/U-box"/>
    <property type="match status" value="1"/>
</dbReference>
<dbReference type="Pfam" id="PF00097">
    <property type="entry name" value="zf-C3HC4"/>
    <property type="match status" value="1"/>
</dbReference>
<dbReference type="Pfam" id="PF26021">
    <property type="entry name" value="Ferritin_C144_05"/>
    <property type="match status" value="1"/>
</dbReference>
<dbReference type="GO" id="GO:0006974">
    <property type="term" value="P:DNA damage response"/>
    <property type="evidence" value="ECO:0007669"/>
    <property type="project" value="TreeGrafter"/>
</dbReference>
<feature type="compositionally biased region" description="Basic and acidic residues" evidence="8">
    <location>
        <begin position="944"/>
        <end position="954"/>
    </location>
</feature>
<dbReference type="GO" id="GO:0016787">
    <property type="term" value="F:hydrolase activity"/>
    <property type="evidence" value="ECO:0007669"/>
    <property type="project" value="UniProtKB-KW"/>
</dbReference>
<feature type="domain" description="RING-type" evidence="9">
    <location>
        <begin position="1346"/>
        <end position="1386"/>
    </location>
</feature>
<dbReference type="InParanoid" id="A0A067P6S0"/>
<evidence type="ECO:0000313" key="10">
    <source>
        <dbReference type="EMBL" id="KDQ50603.1"/>
    </source>
</evidence>
<protein>
    <recommendedName>
        <fullName evidence="9">RING-type domain-containing protein</fullName>
    </recommendedName>
</protein>
<dbReference type="InterPro" id="IPR000330">
    <property type="entry name" value="SNF2_N"/>
</dbReference>
<reference evidence="11" key="1">
    <citation type="journal article" date="2014" name="Proc. Natl. Acad. Sci. U.S.A.">
        <title>Extensive sampling of basidiomycete genomes demonstrates inadequacy of the white-rot/brown-rot paradigm for wood decay fungi.</title>
        <authorList>
            <person name="Riley R."/>
            <person name="Salamov A.A."/>
            <person name="Brown D.W."/>
            <person name="Nagy L.G."/>
            <person name="Floudas D."/>
            <person name="Held B.W."/>
            <person name="Levasseur A."/>
            <person name="Lombard V."/>
            <person name="Morin E."/>
            <person name="Otillar R."/>
            <person name="Lindquist E.A."/>
            <person name="Sun H."/>
            <person name="LaButti K.M."/>
            <person name="Schmutz J."/>
            <person name="Jabbour D."/>
            <person name="Luo H."/>
            <person name="Baker S.E."/>
            <person name="Pisabarro A.G."/>
            <person name="Walton J.D."/>
            <person name="Blanchette R.A."/>
            <person name="Henrissat B."/>
            <person name="Martin F."/>
            <person name="Cullen D."/>
            <person name="Hibbett D.S."/>
            <person name="Grigoriev I.V."/>
        </authorList>
    </citation>
    <scope>NUCLEOTIDE SEQUENCE [LARGE SCALE GENOMIC DNA]</scope>
    <source>
        <strain evidence="11">MUCL 33604</strain>
    </source>
</reference>
<dbReference type="CDD" id="cd18793">
    <property type="entry name" value="SF2_C_SNF"/>
    <property type="match status" value="1"/>
</dbReference>
<keyword evidence="6" id="KW-0067">ATP-binding</keyword>
<dbReference type="EMBL" id="KL197758">
    <property type="protein sequence ID" value="KDQ50603.1"/>
    <property type="molecule type" value="Genomic_DNA"/>
</dbReference>
<dbReference type="InterPro" id="IPR017907">
    <property type="entry name" value="Znf_RING_CS"/>
</dbReference>
<dbReference type="PROSITE" id="PS50089">
    <property type="entry name" value="ZF_RING_2"/>
    <property type="match status" value="1"/>
</dbReference>
<dbReference type="InterPro" id="IPR014001">
    <property type="entry name" value="Helicase_ATP-bd"/>
</dbReference>
<dbReference type="Gene3D" id="3.30.40.10">
    <property type="entry name" value="Zinc/RING finger domain, C3HC4 (zinc finger)"/>
    <property type="match status" value="1"/>
</dbReference>
<dbReference type="InterPro" id="IPR059033">
    <property type="entry name" value="C144_05_dom"/>
</dbReference>
<dbReference type="GO" id="GO:0005634">
    <property type="term" value="C:nucleus"/>
    <property type="evidence" value="ECO:0007669"/>
    <property type="project" value="TreeGrafter"/>
</dbReference>
<dbReference type="InterPro" id="IPR027417">
    <property type="entry name" value="P-loop_NTPase"/>
</dbReference>
<evidence type="ECO:0000256" key="2">
    <source>
        <dbReference type="ARBA" id="ARBA00022741"/>
    </source>
</evidence>
<keyword evidence="4" id="KW-0378">Hydrolase</keyword>
<dbReference type="Gene3D" id="3.40.50.10810">
    <property type="entry name" value="Tandem AAA-ATPase domain"/>
    <property type="match status" value="2"/>
</dbReference>
<keyword evidence="11" id="KW-1185">Reference proteome</keyword>
<dbReference type="HOGENOM" id="CLU_001592_2_1_1"/>
<organism evidence="10 11">
    <name type="scientific">Jaapia argillacea MUCL 33604</name>
    <dbReference type="NCBI Taxonomy" id="933084"/>
    <lineage>
        <taxon>Eukaryota</taxon>
        <taxon>Fungi</taxon>
        <taxon>Dikarya</taxon>
        <taxon>Basidiomycota</taxon>
        <taxon>Agaricomycotina</taxon>
        <taxon>Agaricomycetes</taxon>
        <taxon>Agaricomycetidae</taxon>
        <taxon>Jaapiales</taxon>
        <taxon>Jaapiaceae</taxon>
        <taxon>Jaapia</taxon>
    </lineage>
</organism>
<gene>
    <name evidence="10" type="ORF">JAAARDRAFT_580714</name>
</gene>
<evidence type="ECO:0000256" key="3">
    <source>
        <dbReference type="ARBA" id="ARBA00022771"/>
    </source>
</evidence>
<dbReference type="Proteomes" id="UP000027265">
    <property type="component" value="Unassembled WGS sequence"/>
</dbReference>
<dbReference type="GO" id="GO:0008270">
    <property type="term" value="F:zinc ion binding"/>
    <property type="evidence" value="ECO:0007669"/>
    <property type="project" value="UniProtKB-KW"/>
</dbReference>
<feature type="region of interest" description="Disordered" evidence="8">
    <location>
        <begin position="49"/>
        <end position="74"/>
    </location>
</feature>
<evidence type="ECO:0000256" key="4">
    <source>
        <dbReference type="ARBA" id="ARBA00022801"/>
    </source>
</evidence>
<dbReference type="PROSITE" id="PS00518">
    <property type="entry name" value="ZF_RING_1"/>
    <property type="match status" value="1"/>
</dbReference>
<feature type="compositionally biased region" description="Acidic residues" evidence="8">
    <location>
        <begin position="580"/>
        <end position="593"/>
    </location>
</feature>
<evidence type="ECO:0000256" key="8">
    <source>
        <dbReference type="SAM" id="MobiDB-lite"/>
    </source>
</evidence>
<keyword evidence="1" id="KW-0479">Metal-binding</keyword>